<dbReference type="GeneID" id="70223788"/>
<accession>A0A9P9JZL1</accession>
<evidence type="ECO:0000313" key="2">
    <source>
        <dbReference type="Proteomes" id="UP000720189"/>
    </source>
</evidence>
<dbReference type="RefSeq" id="XP_046044439.1">
    <property type="nucleotide sequence ID" value="XM_046193834.1"/>
</dbReference>
<proteinExistence type="predicted"/>
<protein>
    <submittedName>
        <fullName evidence="1">Uncharacterized protein</fullName>
    </submittedName>
</protein>
<dbReference type="EMBL" id="JAGMUX010000017">
    <property type="protein sequence ID" value="KAH7234674.1"/>
    <property type="molecule type" value="Genomic_DNA"/>
</dbReference>
<dbReference type="AlphaFoldDB" id="A0A9P9JZL1"/>
<name>A0A9P9JZL1_FUSRE</name>
<evidence type="ECO:0000313" key="1">
    <source>
        <dbReference type="EMBL" id="KAH7234674.1"/>
    </source>
</evidence>
<gene>
    <name evidence="1" type="ORF">BKA55DRAFT_579277</name>
</gene>
<organism evidence="1 2">
    <name type="scientific">Fusarium redolens</name>
    <dbReference type="NCBI Taxonomy" id="48865"/>
    <lineage>
        <taxon>Eukaryota</taxon>
        <taxon>Fungi</taxon>
        <taxon>Dikarya</taxon>
        <taxon>Ascomycota</taxon>
        <taxon>Pezizomycotina</taxon>
        <taxon>Sordariomycetes</taxon>
        <taxon>Hypocreomycetidae</taxon>
        <taxon>Hypocreales</taxon>
        <taxon>Nectriaceae</taxon>
        <taxon>Fusarium</taxon>
        <taxon>Fusarium redolens species complex</taxon>
    </lineage>
</organism>
<dbReference type="Proteomes" id="UP000720189">
    <property type="component" value="Unassembled WGS sequence"/>
</dbReference>
<sequence length="64" mass="7178">MGSMLKLAPINHSTVRFLTFPLDPIMKQEASQSGVDVGPSVLIRGALIKYNELYSRQNLAFHYL</sequence>
<reference evidence="1" key="1">
    <citation type="journal article" date="2021" name="Nat. Commun.">
        <title>Genetic determinants of endophytism in the Arabidopsis root mycobiome.</title>
        <authorList>
            <person name="Mesny F."/>
            <person name="Miyauchi S."/>
            <person name="Thiergart T."/>
            <person name="Pickel B."/>
            <person name="Atanasova L."/>
            <person name="Karlsson M."/>
            <person name="Huettel B."/>
            <person name="Barry K.W."/>
            <person name="Haridas S."/>
            <person name="Chen C."/>
            <person name="Bauer D."/>
            <person name="Andreopoulos W."/>
            <person name="Pangilinan J."/>
            <person name="LaButti K."/>
            <person name="Riley R."/>
            <person name="Lipzen A."/>
            <person name="Clum A."/>
            <person name="Drula E."/>
            <person name="Henrissat B."/>
            <person name="Kohler A."/>
            <person name="Grigoriev I.V."/>
            <person name="Martin F.M."/>
            <person name="Hacquard S."/>
        </authorList>
    </citation>
    <scope>NUCLEOTIDE SEQUENCE</scope>
    <source>
        <strain evidence="1">MPI-CAGE-AT-0023</strain>
    </source>
</reference>
<keyword evidence="2" id="KW-1185">Reference proteome</keyword>
<comment type="caution">
    <text evidence="1">The sequence shown here is derived from an EMBL/GenBank/DDBJ whole genome shotgun (WGS) entry which is preliminary data.</text>
</comment>